<feature type="transmembrane region" description="Helical" evidence="10">
    <location>
        <begin position="249"/>
        <end position="265"/>
    </location>
</feature>
<keyword evidence="6" id="KW-0201">Cytochrome c-type biogenesis</keyword>
<sequence length="655" mass="70635">MITEFGHFALILAFLVACVQAVVPMIGAQKRWPGWMAVAEPAATAQFLLVALSFGALMHAFIVADFSLRLVVLNSHSAKPLLYKISGVWGNHEGSMLLWVLILALFGAMAAWFGGNLPPTLRARVLAVQASVAVAFFAFILFTSNPFLRLAVPPFDGQDLNPLLQDPGLAFHPPFLYLGYVGLSICFSFAVAALIEGRVDAAWGRWVRPWTLLSWVFLTIGIALGSWWAYYELGWGGFWFWDPVENASFMPWLLAAALLHSAIVVEKREALKSWTILLAILAFGFSLIGTFIVRSGVLTSVHAFASDPQRGVFILGILVFFTGGALTLYAARAGVMQAKGVFGLVSRESALVVNNILLAVACFVVFTGTLWPLVAEMLFGRKLSVGAPFFNMAFTPFMVLLGLVLPIGGLLSWKRGKLGRAVQQLVPALVLAVALAGLVWAMQSGRSLMGPVGVFLGTWLVAGSITDLLSRIGQSRDWRRLARLPRADWGKAVAHAGLGVTMLGIAGLMAWQEEDIRVAQVGEPFAVGAYELDLLGVSRVQGPNYVSDMGEVSLRRNGAEIAHLYPEKRSYPVAGMPTTEAAIDNGFLRDVYVVLGDAQAGGGWTMRVYVKPLANWIWGGALLMAIGGALSLSDRRFRVAAGARKSASAQGVPAE</sequence>
<evidence type="ECO:0000256" key="4">
    <source>
        <dbReference type="ARBA" id="ARBA00022519"/>
    </source>
</evidence>
<dbReference type="InterPro" id="IPR003567">
    <property type="entry name" value="Cyt_c_biogenesis"/>
</dbReference>
<feature type="transmembrane region" description="Helical" evidence="10">
    <location>
        <begin position="274"/>
        <end position="292"/>
    </location>
</feature>
<dbReference type="RefSeq" id="WP_108965661.1">
    <property type="nucleotide sequence ID" value="NZ_CP022189.1"/>
</dbReference>
<evidence type="ECO:0000256" key="3">
    <source>
        <dbReference type="ARBA" id="ARBA00022475"/>
    </source>
</evidence>
<evidence type="ECO:0000313" key="14">
    <source>
        <dbReference type="Proteomes" id="UP000244915"/>
    </source>
</evidence>
<dbReference type="GO" id="GO:0017004">
    <property type="term" value="P:cytochrome complex assembly"/>
    <property type="evidence" value="ECO:0007669"/>
    <property type="project" value="UniProtKB-KW"/>
</dbReference>
<feature type="transmembrane region" description="Helical" evidence="10">
    <location>
        <begin position="425"/>
        <end position="442"/>
    </location>
</feature>
<keyword evidence="5 10" id="KW-0812">Transmembrane</keyword>
<evidence type="ECO:0000259" key="11">
    <source>
        <dbReference type="Pfam" id="PF01578"/>
    </source>
</evidence>
<evidence type="ECO:0000256" key="7">
    <source>
        <dbReference type="ARBA" id="ARBA00022989"/>
    </source>
</evidence>
<organism evidence="13 14">
    <name type="scientific">Alloyangia pacifica</name>
    <dbReference type="NCBI Taxonomy" id="311180"/>
    <lineage>
        <taxon>Bacteria</taxon>
        <taxon>Pseudomonadati</taxon>
        <taxon>Pseudomonadota</taxon>
        <taxon>Alphaproteobacteria</taxon>
        <taxon>Rhodobacterales</taxon>
        <taxon>Roseobacteraceae</taxon>
        <taxon>Alloyangia</taxon>
    </lineage>
</organism>
<dbReference type="GO" id="GO:0016829">
    <property type="term" value="F:lyase activity"/>
    <property type="evidence" value="ECO:0007669"/>
    <property type="project" value="UniProtKB-KW"/>
</dbReference>
<keyword evidence="8 10" id="KW-0472">Membrane</keyword>
<dbReference type="GO" id="GO:0020037">
    <property type="term" value="F:heme binding"/>
    <property type="evidence" value="ECO:0007669"/>
    <property type="project" value="InterPro"/>
</dbReference>
<dbReference type="NCBIfam" id="NF007691">
    <property type="entry name" value="PRK10369.1"/>
    <property type="match status" value="1"/>
</dbReference>
<dbReference type="Proteomes" id="UP000244915">
    <property type="component" value="Chromosome 1"/>
</dbReference>
<feature type="domain" description="Cytochrome c-type biogenesis protein CcmF C-terminal" evidence="12">
    <location>
        <begin position="315"/>
        <end position="635"/>
    </location>
</feature>
<dbReference type="OrthoDB" id="9761451at2"/>
<dbReference type="NCBIfam" id="TIGR00353">
    <property type="entry name" value="nrfE"/>
    <property type="match status" value="1"/>
</dbReference>
<feature type="transmembrane region" description="Helical" evidence="10">
    <location>
        <begin position="613"/>
        <end position="632"/>
    </location>
</feature>
<evidence type="ECO:0000256" key="6">
    <source>
        <dbReference type="ARBA" id="ARBA00022748"/>
    </source>
</evidence>
<proteinExistence type="inferred from homology"/>
<feature type="transmembrane region" description="Helical" evidence="10">
    <location>
        <begin position="448"/>
        <end position="469"/>
    </location>
</feature>
<dbReference type="EMBL" id="CP022189">
    <property type="protein sequence ID" value="AWI83577.1"/>
    <property type="molecule type" value="Genomic_DNA"/>
</dbReference>
<feature type="transmembrane region" description="Helical" evidence="10">
    <location>
        <begin position="394"/>
        <end position="413"/>
    </location>
</feature>
<dbReference type="Pfam" id="PF01578">
    <property type="entry name" value="Cytochrom_C_asm"/>
    <property type="match status" value="1"/>
</dbReference>
<feature type="transmembrane region" description="Helical" evidence="10">
    <location>
        <begin position="489"/>
        <end position="511"/>
    </location>
</feature>
<dbReference type="Pfam" id="PF16327">
    <property type="entry name" value="CcmF_C"/>
    <property type="match status" value="1"/>
</dbReference>
<feature type="transmembrane region" description="Helical" evidence="10">
    <location>
        <begin position="352"/>
        <end position="374"/>
    </location>
</feature>
<gene>
    <name evidence="13" type="ORF">CEW88_07730</name>
</gene>
<evidence type="ECO:0000313" key="13">
    <source>
        <dbReference type="EMBL" id="AWI83577.1"/>
    </source>
</evidence>
<dbReference type="AlphaFoldDB" id="A0A2U8HCA7"/>
<comment type="function">
    <text evidence="9">Required for the biogenesis of c-type cytochromes. Possible subunit of a heme lyase.</text>
</comment>
<accession>A0A2U8HCA7</accession>
<feature type="transmembrane region" description="Helical" evidence="10">
    <location>
        <begin position="312"/>
        <end position="331"/>
    </location>
</feature>
<dbReference type="KEGG" id="ypac:CEW88_07730"/>
<dbReference type="InterPro" id="IPR002541">
    <property type="entry name" value="Cyt_c_assembly"/>
</dbReference>
<keyword evidence="4" id="KW-0997">Cell inner membrane</keyword>
<feature type="transmembrane region" description="Helical" evidence="10">
    <location>
        <begin position="96"/>
        <end position="113"/>
    </location>
</feature>
<keyword evidence="13" id="KW-0456">Lyase</keyword>
<protein>
    <submittedName>
        <fullName evidence="13">Heme lyase NrfEFG subunit NrfE</fullName>
    </submittedName>
</protein>
<evidence type="ECO:0000256" key="8">
    <source>
        <dbReference type="ARBA" id="ARBA00023136"/>
    </source>
</evidence>
<feature type="transmembrane region" description="Helical" evidence="10">
    <location>
        <begin position="175"/>
        <end position="195"/>
    </location>
</feature>
<feature type="transmembrane region" description="Helical" evidence="10">
    <location>
        <begin position="47"/>
        <end position="72"/>
    </location>
</feature>
<dbReference type="PRINTS" id="PR01411">
    <property type="entry name" value="CCMFBIOGNSIS"/>
</dbReference>
<dbReference type="PANTHER" id="PTHR43653:SF1">
    <property type="entry name" value="CYTOCHROME C-TYPE BIOGENESIS PROTEIN CCMF"/>
    <property type="match status" value="1"/>
</dbReference>
<evidence type="ECO:0000256" key="9">
    <source>
        <dbReference type="ARBA" id="ARBA00037230"/>
    </source>
</evidence>
<evidence type="ECO:0000256" key="10">
    <source>
        <dbReference type="SAM" id="Phobius"/>
    </source>
</evidence>
<reference evidence="13 14" key="1">
    <citation type="submission" date="2017-06" db="EMBL/GenBank/DDBJ databases">
        <title>Yangia sp. YSBP01 complete genome sequence.</title>
        <authorList>
            <person name="Woo J.-H."/>
            <person name="Kim H.-S."/>
        </authorList>
    </citation>
    <scope>NUCLEOTIDE SEQUENCE [LARGE SCALE GENOMIC DNA]</scope>
    <source>
        <strain evidence="13 14">YSBP01</strain>
    </source>
</reference>
<evidence type="ECO:0000256" key="1">
    <source>
        <dbReference type="ARBA" id="ARBA00004429"/>
    </source>
</evidence>
<dbReference type="GO" id="GO:0005886">
    <property type="term" value="C:plasma membrane"/>
    <property type="evidence" value="ECO:0007669"/>
    <property type="project" value="UniProtKB-SubCell"/>
</dbReference>
<name>A0A2U8HCA7_9RHOB</name>
<dbReference type="InterPro" id="IPR032523">
    <property type="entry name" value="CcmF_C"/>
</dbReference>
<feature type="domain" description="Cytochrome c assembly protein" evidence="11">
    <location>
        <begin position="89"/>
        <end position="295"/>
    </location>
</feature>
<dbReference type="PANTHER" id="PTHR43653">
    <property type="entry name" value="CYTOCHROME C ASSEMBLY PROTEIN-RELATED"/>
    <property type="match status" value="1"/>
</dbReference>
<dbReference type="PRINTS" id="PR01410">
    <property type="entry name" value="CCBIOGENESIS"/>
</dbReference>
<feature type="transmembrane region" description="Helical" evidence="10">
    <location>
        <begin position="125"/>
        <end position="144"/>
    </location>
</feature>
<keyword evidence="3" id="KW-1003">Cell membrane</keyword>
<dbReference type="GO" id="GO:0015232">
    <property type="term" value="F:heme transmembrane transporter activity"/>
    <property type="evidence" value="ECO:0007669"/>
    <property type="project" value="InterPro"/>
</dbReference>
<comment type="similarity">
    <text evidence="2">Belongs to the CcmF/CycK/Ccl1/NrfE/CcsA family.</text>
</comment>
<feature type="transmembrane region" description="Helical" evidence="10">
    <location>
        <begin position="6"/>
        <end position="26"/>
    </location>
</feature>
<evidence type="ECO:0000256" key="5">
    <source>
        <dbReference type="ARBA" id="ARBA00022692"/>
    </source>
</evidence>
<comment type="subcellular location">
    <subcellularLocation>
        <location evidence="1">Cell inner membrane</location>
        <topology evidence="1">Multi-pass membrane protein</topology>
    </subcellularLocation>
</comment>
<feature type="transmembrane region" description="Helical" evidence="10">
    <location>
        <begin position="207"/>
        <end position="229"/>
    </location>
</feature>
<evidence type="ECO:0000259" key="12">
    <source>
        <dbReference type="Pfam" id="PF16327"/>
    </source>
</evidence>
<dbReference type="InterPro" id="IPR003568">
    <property type="entry name" value="Cyt_c_biogenesis_CcmF"/>
</dbReference>
<keyword evidence="7 10" id="KW-1133">Transmembrane helix</keyword>
<evidence type="ECO:0000256" key="2">
    <source>
        <dbReference type="ARBA" id="ARBA00009186"/>
    </source>
</evidence>